<evidence type="ECO:0000313" key="3">
    <source>
        <dbReference type="Proteomes" id="UP000257109"/>
    </source>
</evidence>
<keyword evidence="3" id="KW-1185">Reference proteome</keyword>
<dbReference type="EMBL" id="QJKJ01011576">
    <property type="protein sequence ID" value="RDX70769.1"/>
    <property type="molecule type" value="Genomic_DNA"/>
</dbReference>
<organism evidence="2 3">
    <name type="scientific">Mucuna pruriens</name>
    <name type="common">Velvet bean</name>
    <name type="synonym">Dolichos pruriens</name>
    <dbReference type="NCBI Taxonomy" id="157652"/>
    <lineage>
        <taxon>Eukaryota</taxon>
        <taxon>Viridiplantae</taxon>
        <taxon>Streptophyta</taxon>
        <taxon>Embryophyta</taxon>
        <taxon>Tracheophyta</taxon>
        <taxon>Spermatophyta</taxon>
        <taxon>Magnoliopsida</taxon>
        <taxon>eudicotyledons</taxon>
        <taxon>Gunneridae</taxon>
        <taxon>Pentapetalae</taxon>
        <taxon>rosids</taxon>
        <taxon>fabids</taxon>
        <taxon>Fabales</taxon>
        <taxon>Fabaceae</taxon>
        <taxon>Papilionoideae</taxon>
        <taxon>50 kb inversion clade</taxon>
        <taxon>NPAAA clade</taxon>
        <taxon>indigoferoid/millettioid clade</taxon>
        <taxon>Phaseoleae</taxon>
        <taxon>Mucuna</taxon>
    </lineage>
</organism>
<evidence type="ECO:0000256" key="1">
    <source>
        <dbReference type="SAM" id="MobiDB-lite"/>
    </source>
</evidence>
<feature type="compositionally biased region" description="Basic and acidic residues" evidence="1">
    <location>
        <begin position="105"/>
        <end position="118"/>
    </location>
</feature>
<reference evidence="2" key="1">
    <citation type="submission" date="2018-05" db="EMBL/GenBank/DDBJ databases">
        <title>Draft genome of Mucuna pruriens seed.</title>
        <authorList>
            <person name="Nnadi N.E."/>
            <person name="Vos R."/>
            <person name="Hasami M.H."/>
            <person name="Devisetty U.K."/>
            <person name="Aguiy J.C."/>
        </authorList>
    </citation>
    <scope>NUCLEOTIDE SEQUENCE [LARGE SCALE GENOMIC DNA]</scope>
    <source>
        <strain evidence="2">JCA_2017</strain>
    </source>
</reference>
<comment type="caution">
    <text evidence="2">The sequence shown here is derived from an EMBL/GenBank/DDBJ whole genome shotgun (WGS) entry which is preliminary data.</text>
</comment>
<dbReference type="STRING" id="157652.A0A371EXM9"/>
<feature type="region of interest" description="Disordered" evidence="1">
    <location>
        <begin position="105"/>
        <end position="141"/>
    </location>
</feature>
<feature type="non-terminal residue" evidence="2">
    <location>
        <position position="1"/>
    </location>
</feature>
<name>A0A371EXM9_MUCPR</name>
<dbReference type="OrthoDB" id="2783063at2759"/>
<accession>A0A371EXM9</accession>
<protein>
    <submittedName>
        <fullName evidence="2">Uncharacterized protein</fullName>
    </submittedName>
</protein>
<sequence length="332" mass="39623">MKVVSSRPREIEANLASTSGRPRRKIVGRFRHLLLFLDRDQAIDGVIKSYTRKDKVNKTSTQMIVEKVLGTWTPHFDHIVVAIEESKNLVTLKVKELQGSLEAHEHRLNERNNKKETKQALQAQISRRSDGRSRKNKREKRKWKNKWWNSRVEQVWGKEWRSQHEHFVNECRYKGEQNKEKEAQLAYDEYSNVDHVLLIVTTKSKGESSNNWYLDTCCSNLMSRRKVWFVNLNENLRQLVKKGYSISMQRHHMKVYDADGKLILKIEIQFLEQKCLVATLNDVHWLWQYKFKRLNFRSLDQLQNKVQGLPYMMQPQHLCEKVTRECIQIQNY</sequence>
<evidence type="ECO:0000313" key="2">
    <source>
        <dbReference type="EMBL" id="RDX70769.1"/>
    </source>
</evidence>
<gene>
    <name evidence="2" type="ORF">CR513_49947</name>
</gene>
<dbReference type="Proteomes" id="UP000257109">
    <property type="component" value="Unassembled WGS sequence"/>
</dbReference>
<dbReference type="AlphaFoldDB" id="A0A371EXM9"/>
<proteinExistence type="predicted"/>